<sequence length="124" mass="13795">MLLLPRHSAIILLVTVWGGAILAALFRLFWLGAPRWLYVPIYLALGWVAVIFLPGFWRQGGIAVFILIALGGLLYSAGGIIYALKRPNFSDTWFGFHELFHAFTAAAFVSQFIATFIVVLRPIS</sequence>
<proteinExistence type="predicted"/>
<dbReference type="GO" id="GO:0016020">
    <property type="term" value="C:membrane"/>
    <property type="evidence" value="ECO:0007669"/>
    <property type="project" value="UniProtKB-SubCell"/>
</dbReference>
<accession>A0A1J5P7T4</accession>
<evidence type="ECO:0000256" key="3">
    <source>
        <dbReference type="ARBA" id="ARBA00022989"/>
    </source>
</evidence>
<keyword evidence="2 5" id="KW-0812">Transmembrane</keyword>
<dbReference type="AlphaFoldDB" id="A0A1J5P7T4"/>
<evidence type="ECO:0000256" key="5">
    <source>
        <dbReference type="SAM" id="Phobius"/>
    </source>
</evidence>
<dbReference type="InterPro" id="IPR004254">
    <property type="entry name" value="AdipoR/HlyIII-related"/>
</dbReference>
<evidence type="ECO:0000256" key="1">
    <source>
        <dbReference type="ARBA" id="ARBA00004141"/>
    </source>
</evidence>
<dbReference type="Pfam" id="PF03006">
    <property type="entry name" value="HlyIII"/>
    <property type="match status" value="1"/>
</dbReference>
<evidence type="ECO:0000256" key="2">
    <source>
        <dbReference type="ARBA" id="ARBA00022692"/>
    </source>
</evidence>
<name>A0A1J5P7T4_9ZZZZ</name>
<feature type="transmembrane region" description="Helical" evidence="5">
    <location>
        <begin position="9"/>
        <end position="30"/>
    </location>
</feature>
<organism evidence="6">
    <name type="scientific">mine drainage metagenome</name>
    <dbReference type="NCBI Taxonomy" id="410659"/>
    <lineage>
        <taxon>unclassified sequences</taxon>
        <taxon>metagenomes</taxon>
        <taxon>ecological metagenomes</taxon>
    </lineage>
</organism>
<dbReference type="EMBL" id="MLJW01006037">
    <property type="protein sequence ID" value="OIQ67274.1"/>
    <property type="molecule type" value="Genomic_DNA"/>
</dbReference>
<evidence type="ECO:0000256" key="4">
    <source>
        <dbReference type="ARBA" id="ARBA00023136"/>
    </source>
</evidence>
<feature type="transmembrane region" description="Helical" evidence="5">
    <location>
        <begin position="64"/>
        <end position="84"/>
    </location>
</feature>
<comment type="caution">
    <text evidence="6">The sequence shown here is derived from an EMBL/GenBank/DDBJ whole genome shotgun (WGS) entry which is preliminary data.</text>
</comment>
<evidence type="ECO:0000313" key="6">
    <source>
        <dbReference type="EMBL" id="OIQ67274.1"/>
    </source>
</evidence>
<feature type="transmembrane region" description="Helical" evidence="5">
    <location>
        <begin position="99"/>
        <end position="120"/>
    </location>
</feature>
<keyword evidence="3 5" id="KW-1133">Transmembrane helix</keyword>
<gene>
    <name evidence="6" type="ORF">GALL_511480</name>
</gene>
<comment type="subcellular location">
    <subcellularLocation>
        <location evidence="1">Membrane</location>
        <topology evidence="1">Multi-pass membrane protein</topology>
    </subcellularLocation>
</comment>
<reference evidence="6" key="1">
    <citation type="submission" date="2016-10" db="EMBL/GenBank/DDBJ databases">
        <title>Sequence of Gallionella enrichment culture.</title>
        <authorList>
            <person name="Poehlein A."/>
            <person name="Muehling M."/>
            <person name="Daniel R."/>
        </authorList>
    </citation>
    <scope>NUCLEOTIDE SEQUENCE</scope>
</reference>
<feature type="transmembrane region" description="Helical" evidence="5">
    <location>
        <begin position="36"/>
        <end position="57"/>
    </location>
</feature>
<protein>
    <submittedName>
        <fullName evidence="6">Hemolysin-III related</fullName>
    </submittedName>
</protein>
<keyword evidence="4 5" id="KW-0472">Membrane</keyword>